<evidence type="ECO:0000313" key="2">
    <source>
        <dbReference type="EMBL" id="PMD54494.1"/>
    </source>
</evidence>
<sequence length="159" mass="17149">MLSGPKEAAGESDFRPASPSSMVMSLATMLLAFTTHVIVQEAERNAAILLDYLLDLLGLLSLGCTLGFHRLPKASTGLPNELSRIGHREDEVQFNVLAVTLVDSFSMLDASLIEEEVTLCVSGLRNGDLGLLRRLIGLSVKRCKVDCSRLSTPFGLVGF</sequence>
<dbReference type="Proteomes" id="UP000235371">
    <property type="component" value="Unassembled WGS sequence"/>
</dbReference>
<dbReference type="GeneID" id="36591800"/>
<proteinExistence type="predicted"/>
<protein>
    <submittedName>
        <fullName evidence="2">Uncharacterized protein</fullName>
    </submittedName>
</protein>
<keyword evidence="1" id="KW-0812">Transmembrane</keyword>
<dbReference type="RefSeq" id="XP_024731398.1">
    <property type="nucleotide sequence ID" value="XM_024883723.1"/>
</dbReference>
<feature type="transmembrane region" description="Helical" evidence="1">
    <location>
        <begin position="46"/>
        <end position="68"/>
    </location>
</feature>
<dbReference type="AlphaFoldDB" id="A0A2J6SUP5"/>
<keyword evidence="3" id="KW-1185">Reference proteome</keyword>
<feature type="transmembrane region" description="Helical" evidence="1">
    <location>
        <begin position="20"/>
        <end position="39"/>
    </location>
</feature>
<organism evidence="2 3">
    <name type="scientific">Hyaloscypha bicolor E</name>
    <dbReference type="NCBI Taxonomy" id="1095630"/>
    <lineage>
        <taxon>Eukaryota</taxon>
        <taxon>Fungi</taxon>
        <taxon>Dikarya</taxon>
        <taxon>Ascomycota</taxon>
        <taxon>Pezizomycotina</taxon>
        <taxon>Leotiomycetes</taxon>
        <taxon>Helotiales</taxon>
        <taxon>Hyaloscyphaceae</taxon>
        <taxon>Hyaloscypha</taxon>
        <taxon>Hyaloscypha bicolor</taxon>
    </lineage>
</organism>
<name>A0A2J6SUP5_9HELO</name>
<accession>A0A2J6SUP5</accession>
<reference evidence="2 3" key="1">
    <citation type="submission" date="2016-04" db="EMBL/GenBank/DDBJ databases">
        <title>A degradative enzymes factory behind the ericoid mycorrhizal symbiosis.</title>
        <authorList>
            <consortium name="DOE Joint Genome Institute"/>
            <person name="Martino E."/>
            <person name="Morin E."/>
            <person name="Grelet G."/>
            <person name="Kuo A."/>
            <person name="Kohler A."/>
            <person name="Daghino S."/>
            <person name="Barry K."/>
            <person name="Choi C."/>
            <person name="Cichocki N."/>
            <person name="Clum A."/>
            <person name="Copeland A."/>
            <person name="Hainaut M."/>
            <person name="Haridas S."/>
            <person name="Labutti K."/>
            <person name="Lindquist E."/>
            <person name="Lipzen A."/>
            <person name="Khouja H.-R."/>
            <person name="Murat C."/>
            <person name="Ohm R."/>
            <person name="Olson A."/>
            <person name="Spatafora J."/>
            <person name="Veneault-Fourrey C."/>
            <person name="Henrissat B."/>
            <person name="Grigoriev I."/>
            <person name="Martin F."/>
            <person name="Perotto S."/>
        </authorList>
    </citation>
    <scope>NUCLEOTIDE SEQUENCE [LARGE SCALE GENOMIC DNA]</scope>
    <source>
        <strain evidence="2 3">E</strain>
    </source>
</reference>
<gene>
    <name evidence="2" type="ORF">K444DRAFT_634225</name>
</gene>
<keyword evidence="1" id="KW-0472">Membrane</keyword>
<dbReference type="InParanoid" id="A0A2J6SUP5"/>
<keyword evidence="1" id="KW-1133">Transmembrane helix</keyword>
<evidence type="ECO:0000256" key="1">
    <source>
        <dbReference type="SAM" id="Phobius"/>
    </source>
</evidence>
<dbReference type="OrthoDB" id="10477882at2759"/>
<dbReference type="EMBL" id="KZ613859">
    <property type="protein sequence ID" value="PMD54494.1"/>
    <property type="molecule type" value="Genomic_DNA"/>
</dbReference>
<evidence type="ECO:0000313" key="3">
    <source>
        <dbReference type="Proteomes" id="UP000235371"/>
    </source>
</evidence>